<feature type="chain" id="PRO_5047498455" evidence="1">
    <location>
        <begin position="30"/>
        <end position="259"/>
    </location>
</feature>
<sequence>MKKNKLVSTSTKTLLLNAVVILTPSLAAANEQSNERVDPSDMTRAYSQASIGTSNKGDVKAFGSLSYQFDGGTEAMVALEGTMNESGGYKDSRGQYFHVFGTGNSLMPRVATSLDIIDNKDFTTAAFGAATILKTPAESVTLFFRAGGLIGEYKKDGALAQQYGLTDTDITGYTGTAWLVWKPMQDGTYITLSPEYTKMDGSLDIETLKTSITTALPITESGDKWLQFQLDNTEMDITHMGNTDSVTDRVFWTQFKMFF</sequence>
<protein>
    <submittedName>
        <fullName evidence="2">Uncharacterized protein</fullName>
    </submittedName>
</protein>
<evidence type="ECO:0000256" key="1">
    <source>
        <dbReference type="SAM" id="SignalP"/>
    </source>
</evidence>
<name>A0ABV4MJW9_9VIBR</name>
<comment type="caution">
    <text evidence="2">The sequence shown here is derived from an EMBL/GenBank/DDBJ whole genome shotgun (WGS) entry which is preliminary data.</text>
</comment>
<dbReference type="RefSeq" id="WP_371719279.1">
    <property type="nucleotide sequence ID" value="NZ_JBGOOF010000020.1"/>
</dbReference>
<keyword evidence="3" id="KW-1185">Reference proteome</keyword>
<evidence type="ECO:0000313" key="2">
    <source>
        <dbReference type="EMBL" id="MEZ8209854.1"/>
    </source>
</evidence>
<reference evidence="2 3" key="1">
    <citation type="submission" date="2024-06" db="EMBL/GenBank/DDBJ databases">
        <authorList>
            <person name="Steensen K."/>
            <person name="Seneca J."/>
            <person name="Bartlau N."/>
            <person name="Yu A.X."/>
            <person name="Polz M.F."/>
        </authorList>
    </citation>
    <scope>NUCLEOTIDE SEQUENCE [LARGE SCALE GENOMIC DNA]</scope>
    <source>
        <strain evidence="2 3">1F146</strain>
    </source>
</reference>
<feature type="signal peptide" evidence="1">
    <location>
        <begin position="1"/>
        <end position="29"/>
    </location>
</feature>
<keyword evidence="1" id="KW-0732">Signal</keyword>
<dbReference type="Proteomes" id="UP001569151">
    <property type="component" value="Unassembled WGS sequence"/>
</dbReference>
<dbReference type="EMBL" id="JBGOOS010000019">
    <property type="protein sequence ID" value="MEZ8209854.1"/>
    <property type="molecule type" value="Genomic_DNA"/>
</dbReference>
<gene>
    <name evidence="2" type="ORF">ACED39_13800</name>
</gene>
<evidence type="ECO:0000313" key="3">
    <source>
        <dbReference type="Proteomes" id="UP001569151"/>
    </source>
</evidence>
<organism evidence="2 3">
    <name type="scientific">Vibrio bivalvicida</name>
    <dbReference type="NCBI Taxonomy" id="1276888"/>
    <lineage>
        <taxon>Bacteria</taxon>
        <taxon>Pseudomonadati</taxon>
        <taxon>Pseudomonadota</taxon>
        <taxon>Gammaproteobacteria</taxon>
        <taxon>Vibrionales</taxon>
        <taxon>Vibrionaceae</taxon>
        <taxon>Vibrio</taxon>
        <taxon>Vibrio oreintalis group</taxon>
    </lineage>
</organism>
<proteinExistence type="predicted"/>
<accession>A0ABV4MJW9</accession>